<dbReference type="SUPFAM" id="SSF52058">
    <property type="entry name" value="L domain-like"/>
    <property type="match status" value="1"/>
</dbReference>
<dbReference type="InterPro" id="IPR005146">
    <property type="entry name" value="B3/B4_tRNA-bd"/>
</dbReference>
<dbReference type="SMART" id="SM00873">
    <property type="entry name" value="B3_4"/>
    <property type="match status" value="1"/>
</dbReference>
<dbReference type="Proteomes" id="UP001153620">
    <property type="component" value="Chromosome 3"/>
</dbReference>
<organism evidence="2 3">
    <name type="scientific">Chironomus riparius</name>
    <dbReference type="NCBI Taxonomy" id="315576"/>
    <lineage>
        <taxon>Eukaryota</taxon>
        <taxon>Metazoa</taxon>
        <taxon>Ecdysozoa</taxon>
        <taxon>Arthropoda</taxon>
        <taxon>Hexapoda</taxon>
        <taxon>Insecta</taxon>
        <taxon>Pterygota</taxon>
        <taxon>Neoptera</taxon>
        <taxon>Endopterygota</taxon>
        <taxon>Diptera</taxon>
        <taxon>Nematocera</taxon>
        <taxon>Chironomoidea</taxon>
        <taxon>Chironomidae</taxon>
        <taxon>Chironominae</taxon>
        <taxon>Chironomus</taxon>
    </lineage>
</organism>
<dbReference type="Gene3D" id="3.50.40.10">
    <property type="entry name" value="Phenylalanyl-trna Synthetase, Chain B, domain 3"/>
    <property type="match status" value="1"/>
</dbReference>
<proteinExistence type="predicted"/>
<protein>
    <recommendedName>
        <fullName evidence="1">B3/B4 tRNA-binding domain-containing protein</fullName>
    </recommendedName>
</protein>
<dbReference type="GO" id="GO:0003723">
    <property type="term" value="F:RNA binding"/>
    <property type="evidence" value="ECO:0007669"/>
    <property type="project" value="InterPro"/>
</dbReference>
<dbReference type="PROSITE" id="PS51450">
    <property type="entry name" value="LRR"/>
    <property type="match status" value="2"/>
</dbReference>
<dbReference type="PANTHER" id="PTHR10947">
    <property type="entry name" value="PHENYLALANYL-TRNA SYNTHETASE BETA CHAIN AND LEUCINE-RICH REPEAT-CONTAINING PROTEIN 47"/>
    <property type="match status" value="1"/>
</dbReference>
<dbReference type="InterPro" id="IPR001611">
    <property type="entry name" value="Leu-rich_rpt"/>
</dbReference>
<dbReference type="InterPro" id="IPR045060">
    <property type="entry name" value="Phe-tRNA-ligase_IIc_bsu"/>
</dbReference>
<accession>A0A9N9S535</accession>
<gene>
    <name evidence="2" type="ORF">CHIRRI_LOCUS11217</name>
</gene>
<dbReference type="GO" id="GO:0006432">
    <property type="term" value="P:phenylalanyl-tRNA aminoacylation"/>
    <property type="evidence" value="ECO:0007669"/>
    <property type="project" value="InterPro"/>
</dbReference>
<dbReference type="OrthoDB" id="67933at2759"/>
<sequence length="504" mass="57136">MWDVVKSAKAENKREISLNGQQLTDLLEENNGKIDVHLFKLNQLNLLRLSNSPLLCEINGKLNDLNQLQSLLLFGNKLNTFPEIDQLVNLKNLDLSKNLLTSVDVDFTSLTHLTTVNLSDNGISSFNMKSSSIHILNLSVNKLDKFPENLPISITELNLSKNEITDIPEDTKLANLKIFDASENKITAVPKSLAGIKMKTLNFKQNPLKDRKLFKLIDQNQSLKAIMDHIQKLGISSFESSAKSDSKSKQNKSESDPEQKKIVIKKFDDDFKIEYDQTVKDVRGFILCCLVNNLQFNAGNLKEFLQFQTKLHDTICKKRELATIATHDFKLIQSKHLKYAAKHKNNVKIQPLNRGEKIYSGSEYFEALKNEAEAFRKEKKRSQVTGVYKFLQLLEDKAEFAFLETDSHVCLSLPPLTNSENTKMSVNTTQLLIEVTSHHNAAICSKVMQELISKLNEISHAMGNNTLELQQVKIVGNDGVLKTLYPSKIDLKELENDLLQIIRP</sequence>
<dbReference type="EMBL" id="OU895879">
    <property type="protein sequence ID" value="CAG9808375.1"/>
    <property type="molecule type" value="Genomic_DNA"/>
</dbReference>
<dbReference type="Gene3D" id="3.80.10.10">
    <property type="entry name" value="Ribonuclease Inhibitor"/>
    <property type="match status" value="1"/>
</dbReference>
<reference evidence="2" key="2">
    <citation type="submission" date="2022-10" db="EMBL/GenBank/DDBJ databases">
        <authorList>
            <consortium name="ENA_rothamsted_submissions"/>
            <consortium name="culmorum"/>
            <person name="King R."/>
        </authorList>
    </citation>
    <scope>NUCLEOTIDE SEQUENCE</scope>
</reference>
<dbReference type="InterPro" id="IPR020825">
    <property type="entry name" value="Phe-tRNA_synthase-like_B3/B4"/>
</dbReference>
<dbReference type="PANTHER" id="PTHR10947:SF3">
    <property type="entry name" value="LEUCINE-RICH REPEAT-CONTAINING PROTEIN 47"/>
    <property type="match status" value="1"/>
</dbReference>
<dbReference type="AlphaFoldDB" id="A0A9N9S535"/>
<reference evidence="2" key="1">
    <citation type="submission" date="2022-01" db="EMBL/GenBank/DDBJ databases">
        <authorList>
            <person name="King R."/>
        </authorList>
    </citation>
    <scope>NUCLEOTIDE SEQUENCE</scope>
</reference>
<evidence type="ECO:0000313" key="2">
    <source>
        <dbReference type="EMBL" id="CAG9808375.1"/>
    </source>
</evidence>
<keyword evidence="3" id="KW-1185">Reference proteome</keyword>
<dbReference type="GO" id="GO:0004826">
    <property type="term" value="F:phenylalanine-tRNA ligase activity"/>
    <property type="evidence" value="ECO:0007669"/>
    <property type="project" value="InterPro"/>
</dbReference>
<dbReference type="InterPro" id="IPR032675">
    <property type="entry name" value="LRR_dom_sf"/>
</dbReference>
<dbReference type="SMART" id="SM00364">
    <property type="entry name" value="LRR_BAC"/>
    <property type="match status" value="4"/>
</dbReference>
<evidence type="ECO:0000313" key="3">
    <source>
        <dbReference type="Proteomes" id="UP001153620"/>
    </source>
</evidence>
<name>A0A9N9S535_9DIPT</name>
<evidence type="ECO:0000259" key="1">
    <source>
        <dbReference type="SMART" id="SM00873"/>
    </source>
</evidence>
<feature type="domain" description="B3/B4 tRNA-binding" evidence="1">
    <location>
        <begin position="282"/>
        <end position="457"/>
    </location>
</feature>